<reference evidence="1 2" key="1">
    <citation type="submission" date="2014-10" db="EMBL/GenBank/DDBJ databases">
        <title>Draft genome of the hookworm Ancylostoma caninum.</title>
        <authorList>
            <person name="Mitreva M."/>
        </authorList>
    </citation>
    <scope>NUCLEOTIDE SEQUENCE [LARGE SCALE GENOMIC DNA]</scope>
    <source>
        <strain evidence="1 2">Baltimore</strain>
    </source>
</reference>
<dbReference type="EMBL" id="JOJR01000413">
    <property type="protein sequence ID" value="RCN38245.1"/>
    <property type="molecule type" value="Genomic_DNA"/>
</dbReference>
<comment type="caution">
    <text evidence="1">The sequence shown here is derived from an EMBL/GenBank/DDBJ whole genome shotgun (WGS) entry which is preliminary data.</text>
</comment>
<organism evidence="1 2">
    <name type="scientific">Ancylostoma caninum</name>
    <name type="common">Dog hookworm</name>
    <dbReference type="NCBI Taxonomy" id="29170"/>
    <lineage>
        <taxon>Eukaryota</taxon>
        <taxon>Metazoa</taxon>
        <taxon>Ecdysozoa</taxon>
        <taxon>Nematoda</taxon>
        <taxon>Chromadorea</taxon>
        <taxon>Rhabditida</taxon>
        <taxon>Rhabditina</taxon>
        <taxon>Rhabditomorpha</taxon>
        <taxon>Strongyloidea</taxon>
        <taxon>Ancylostomatidae</taxon>
        <taxon>Ancylostomatinae</taxon>
        <taxon>Ancylostoma</taxon>
    </lineage>
</organism>
<protein>
    <submittedName>
        <fullName evidence="1">Uncharacterized protein</fullName>
    </submittedName>
</protein>
<dbReference type="AlphaFoldDB" id="A0A368G5I3"/>
<dbReference type="Proteomes" id="UP000252519">
    <property type="component" value="Unassembled WGS sequence"/>
</dbReference>
<proteinExistence type="predicted"/>
<evidence type="ECO:0000313" key="2">
    <source>
        <dbReference type="Proteomes" id="UP000252519"/>
    </source>
</evidence>
<keyword evidence="2" id="KW-1185">Reference proteome</keyword>
<evidence type="ECO:0000313" key="1">
    <source>
        <dbReference type="EMBL" id="RCN38245.1"/>
    </source>
</evidence>
<gene>
    <name evidence="1" type="ORF">ANCCAN_15840</name>
</gene>
<sequence>MTGGGIQVTVMPPHRLQRQLIRTVDHRLGAFIRDVLTACSQEDNHRGGEFTFSIPDRNNVPAMVK</sequence>
<name>A0A368G5I3_ANCCA</name>
<accession>A0A368G5I3</accession>